<evidence type="ECO:0000259" key="2">
    <source>
        <dbReference type="SMART" id="SM00382"/>
    </source>
</evidence>
<dbReference type="Proteomes" id="UP000295277">
    <property type="component" value="Unassembled WGS sequence"/>
</dbReference>
<accession>A0A4R1YVM0</accession>
<keyword evidence="4" id="KW-1185">Reference proteome</keyword>
<dbReference type="EMBL" id="SLVM01000008">
    <property type="protein sequence ID" value="TCM85179.1"/>
    <property type="molecule type" value="Genomic_DNA"/>
</dbReference>
<dbReference type="InterPro" id="IPR003593">
    <property type="entry name" value="AAA+_ATPase"/>
</dbReference>
<dbReference type="AlphaFoldDB" id="A0A4R1YVM0"/>
<evidence type="ECO:0000256" key="1">
    <source>
        <dbReference type="SAM" id="MobiDB-lite"/>
    </source>
</evidence>
<organism evidence="3 4">
    <name type="scientific">Rhodovulum steppense</name>
    <dbReference type="NCBI Taxonomy" id="540251"/>
    <lineage>
        <taxon>Bacteria</taxon>
        <taxon>Pseudomonadati</taxon>
        <taxon>Pseudomonadota</taxon>
        <taxon>Alphaproteobacteria</taxon>
        <taxon>Rhodobacterales</taxon>
        <taxon>Paracoccaceae</taxon>
        <taxon>Rhodovulum</taxon>
    </lineage>
</organism>
<dbReference type="InterPro" id="IPR027417">
    <property type="entry name" value="P-loop_NTPase"/>
</dbReference>
<dbReference type="Gene3D" id="3.40.50.300">
    <property type="entry name" value="P-loop containing nucleotide triphosphate hydrolases"/>
    <property type="match status" value="1"/>
</dbReference>
<evidence type="ECO:0000313" key="3">
    <source>
        <dbReference type="EMBL" id="TCM85179.1"/>
    </source>
</evidence>
<dbReference type="Pfam" id="PF13481">
    <property type="entry name" value="AAA_25"/>
    <property type="match status" value="1"/>
</dbReference>
<dbReference type="OrthoDB" id="8215052at2"/>
<dbReference type="SMART" id="SM00382">
    <property type="entry name" value="AAA"/>
    <property type="match status" value="1"/>
</dbReference>
<evidence type="ECO:0000313" key="4">
    <source>
        <dbReference type="Proteomes" id="UP000295277"/>
    </source>
</evidence>
<comment type="caution">
    <text evidence="3">The sequence shown here is derived from an EMBL/GenBank/DDBJ whole genome shotgun (WGS) entry which is preliminary data.</text>
</comment>
<sequence length="767" mass="82609">MTYMNQLDLADLLGPPRAEKENAAPAGPRNGAKIDGNIDTTEHSTSPDSSLDLPLSLTFFCSKTDTTPQNETLTLRQFVERAGSVFADEKAELPLVKLGTFKGGRKAEHLTARHGVEIDYDAGEVTPNEAAARLRAAGLAAVVFTSSSHTPDKPRWRVLLPTAAPVSPAASAVLVERVNGALGGIAGKESFDPSRCYFFGRVRGNAPPEIHMIDGRTIDHATDLPRIGKRAAPIDDLAELLGPDTPAPIATEQRPLSLTAAQVRDLIEHLPNPNDADRWHRKETVTLALKHQFSGDAEGLEILHSWARKIGPDYDAKEVAKEWQRRKVTPPNGRAAITLASLVAEAKAHGWSWPEMEISDSDFEDLPELPRAKSRLSFLSPSECEAAPSRGYVLKGFLAPGDVGCIVGAPGAGKSLLSPFLGYAVAQGREVFGMRARAGGVFYVAAEDPHGMRGRVKALKSIYGDAPEFQLVAGVSDLLAKESPDLVALLEAVKAQRPALIFLDTLAMAFPGLEENSAEGMGRVVSVARKLTRWGAAVLLIHHDTKDGQQGLPRGHSLLNGALDVALHIKRDESGVVRGRLTKNRNGPCDRDIAFTIGTIAGGTDEDGDEIRLPYAAPCSAAASYAFEKLPRSEQAALDVLEREGGRLPEADYKDVMASGRDVSASDNAKSRRDVATRAIRGLLEKGRIKFKDGFYCIPDDFDDLDTEFVADATARHDATEARQVAIVATRQTDAPARPTRQQPFRAVALSRRVDALSSVEIEGMVS</sequence>
<proteinExistence type="predicted"/>
<feature type="domain" description="AAA+ ATPase" evidence="2">
    <location>
        <begin position="400"/>
        <end position="573"/>
    </location>
</feature>
<name>A0A4R1YVM0_9RHOB</name>
<protein>
    <submittedName>
        <fullName evidence="3">Primase-like protein</fullName>
    </submittedName>
</protein>
<dbReference type="SUPFAM" id="SSF52540">
    <property type="entry name" value="P-loop containing nucleoside triphosphate hydrolases"/>
    <property type="match status" value="1"/>
</dbReference>
<feature type="region of interest" description="Disordered" evidence="1">
    <location>
        <begin position="11"/>
        <end position="49"/>
    </location>
</feature>
<dbReference type="Pfam" id="PF08707">
    <property type="entry name" value="PriCT_2"/>
    <property type="match status" value="1"/>
</dbReference>
<dbReference type="GO" id="GO:0016817">
    <property type="term" value="F:hydrolase activity, acting on acid anhydrides"/>
    <property type="evidence" value="ECO:0007669"/>
    <property type="project" value="InterPro"/>
</dbReference>
<gene>
    <name evidence="3" type="ORF">EV216_10830</name>
</gene>
<reference evidence="3 4" key="1">
    <citation type="submission" date="2019-03" db="EMBL/GenBank/DDBJ databases">
        <title>Genomic Encyclopedia of Type Strains, Phase IV (KMG-IV): sequencing the most valuable type-strain genomes for metagenomic binning, comparative biology and taxonomic classification.</title>
        <authorList>
            <person name="Goeker M."/>
        </authorList>
    </citation>
    <scope>NUCLEOTIDE SEQUENCE [LARGE SCALE GENOMIC DNA]</scope>
    <source>
        <strain evidence="3 4">DSM 21153</strain>
    </source>
</reference>
<dbReference type="RefSeq" id="WP_132694303.1">
    <property type="nucleotide sequence ID" value="NZ_SLVM01000008.1"/>
</dbReference>
<dbReference type="InterPro" id="IPR014819">
    <property type="entry name" value="PriCT_2"/>
</dbReference>